<dbReference type="GO" id="GO:0005886">
    <property type="term" value="C:plasma membrane"/>
    <property type="evidence" value="ECO:0007669"/>
    <property type="project" value="UniProtKB-SubCell"/>
</dbReference>
<dbReference type="PANTHER" id="PTHR30572">
    <property type="entry name" value="MEMBRANE COMPONENT OF TRANSPORTER-RELATED"/>
    <property type="match status" value="1"/>
</dbReference>
<evidence type="ECO:0000259" key="8">
    <source>
        <dbReference type="Pfam" id="PF02687"/>
    </source>
</evidence>
<keyword evidence="3 7" id="KW-0812">Transmembrane</keyword>
<feature type="domain" description="MacB-like periplasmic core" evidence="9">
    <location>
        <begin position="101"/>
        <end position="313"/>
    </location>
</feature>
<sequence length="879" mass="95257">MPNLARRFRAICSRFAGLLHMDHGNDDFTAELESHVAMDVDDGIRTGLAPDEARRQALIRLGGLEQTRQTFRERRSLPWVEILIRDVRYGLRGLAKNPGFTTVAVLTLALGIGVTSTIFAVADAALLRSWPAAEPERLVRIVANTPQGPDDLFSYPESQDLAAQGKSLEGVLAYSRHSAILHTASESRQLVDEVVSPNYFSLLGTDPKLGPRFLAAAKNHERIVVISNAVWQRFFGADPRLVGKQISLTGRSFTVIGIAPPGFRGLMPFVPVELWLPLTTWGGENDRGSRDFELLGRLRPGVTAAEARAEIDTIGRRMAQDYPALNRGRTVSIVSERQRLREAAAPTLLMMIAVGMVLLICCANVAGLILARSDGRRKEIAMRLALGATRARLIRQLLTESVLLAAGSAALGLLLAVFLFRLQPALMPPSKVALGLDLHLDATLILFTTVSSMLAVLIFGLSPALQATRVDYVAALKRGETGADRSRRRVTLRNALVVVEIALAATLLTASGLVLRSLLASRRIDLGFDRQRDFVFFDMEPNLVAGYTPARTAAFFDEVETRTAALPGVKHAGLAQRVLLSETEGAVSKRVSIPGVQLPQDQPTIPVKFNAVDGNYFQAMGTRILEGRAFAITDSGTALKVAVISRNMANRFWPGGSALGRQIVVDGTACIVVGVAEDAKINGPREDPEPYLYLPFAQWPSNHASLIVDGGADSRALIAAERIVFQSADHNVPYEVRTIGYLMRQSFWSDQTLVGFVGTLGMLAIFLGAIGLYGVIAFIVNRRTREIGIRMAFGAERRNIVQLMLRQGLALAGIGACVGLVASLLTTRFLASVLYGVKPTDPLSFAASAIFVVLVALAACWIPARRAASVDPMQALRVE</sequence>
<feature type="transmembrane region" description="Helical" evidence="7">
    <location>
        <begin position="495"/>
        <end position="515"/>
    </location>
</feature>
<comment type="similarity">
    <text evidence="6">Belongs to the ABC-4 integral membrane protein family.</text>
</comment>
<proteinExistence type="inferred from homology"/>
<dbReference type="InterPro" id="IPR047928">
    <property type="entry name" value="Perm_prefix_1"/>
</dbReference>
<dbReference type="InterPro" id="IPR017800">
    <property type="entry name" value="ADOP"/>
</dbReference>
<evidence type="ECO:0000256" key="1">
    <source>
        <dbReference type="ARBA" id="ARBA00004651"/>
    </source>
</evidence>
<dbReference type="Proteomes" id="UP000239735">
    <property type="component" value="Unassembled WGS sequence"/>
</dbReference>
<reference evidence="11" key="1">
    <citation type="submission" date="2018-02" db="EMBL/GenBank/DDBJ databases">
        <authorList>
            <person name="Hausmann B."/>
        </authorList>
    </citation>
    <scope>NUCLEOTIDE SEQUENCE [LARGE SCALE GENOMIC DNA]</scope>
    <source>
        <strain evidence="11">Peat soil MAG SbA5</strain>
    </source>
</reference>
<dbReference type="InterPro" id="IPR050250">
    <property type="entry name" value="Macrolide_Exporter_MacB"/>
</dbReference>
<evidence type="ECO:0000256" key="6">
    <source>
        <dbReference type="ARBA" id="ARBA00038076"/>
    </source>
</evidence>
<evidence type="ECO:0008006" key="12">
    <source>
        <dbReference type="Google" id="ProtNLM"/>
    </source>
</evidence>
<dbReference type="InterPro" id="IPR025857">
    <property type="entry name" value="MacB_PCD"/>
</dbReference>
<feature type="transmembrane region" description="Helical" evidence="7">
    <location>
        <begin position="442"/>
        <end position="461"/>
    </location>
</feature>
<dbReference type="AlphaFoldDB" id="A0A2N9LF09"/>
<evidence type="ECO:0000256" key="4">
    <source>
        <dbReference type="ARBA" id="ARBA00022989"/>
    </source>
</evidence>
<dbReference type="EMBL" id="OKRB01000089">
    <property type="protein sequence ID" value="SPE21654.1"/>
    <property type="molecule type" value="Genomic_DNA"/>
</dbReference>
<protein>
    <recommendedName>
        <fullName evidence="12">Permease</fullName>
    </recommendedName>
</protein>
<evidence type="ECO:0000313" key="11">
    <source>
        <dbReference type="Proteomes" id="UP000239735"/>
    </source>
</evidence>
<feature type="transmembrane region" description="Helical" evidence="7">
    <location>
        <begin position="753"/>
        <end position="780"/>
    </location>
</feature>
<keyword evidence="5 7" id="KW-0472">Membrane</keyword>
<dbReference type="PANTHER" id="PTHR30572:SF4">
    <property type="entry name" value="ABC TRANSPORTER PERMEASE YTRF"/>
    <property type="match status" value="1"/>
</dbReference>
<evidence type="ECO:0000256" key="3">
    <source>
        <dbReference type="ARBA" id="ARBA00022692"/>
    </source>
</evidence>
<dbReference type="GO" id="GO:0022857">
    <property type="term" value="F:transmembrane transporter activity"/>
    <property type="evidence" value="ECO:0007669"/>
    <property type="project" value="TreeGrafter"/>
</dbReference>
<dbReference type="NCBIfam" id="NF038403">
    <property type="entry name" value="perm_prefix_1"/>
    <property type="match status" value="1"/>
</dbReference>
<dbReference type="OrthoDB" id="100628at2"/>
<name>A0A2N9LF09_9BACT</name>
<dbReference type="InterPro" id="IPR003838">
    <property type="entry name" value="ABC3_permease_C"/>
</dbReference>
<feature type="transmembrane region" description="Helical" evidence="7">
    <location>
        <begin position="348"/>
        <end position="371"/>
    </location>
</feature>
<gene>
    <name evidence="10" type="ORF">SBA5_320026</name>
</gene>
<evidence type="ECO:0000256" key="5">
    <source>
        <dbReference type="ARBA" id="ARBA00023136"/>
    </source>
</evidence>
<dbReference type="Pfam" id="PF12704">
    <property type="entry name" value="MacB_PCD"/>
    <property type="match status" value="2"/>
</dbReference>
<accession>A0A2N9LF09</accession>
<evidence type="ECO:0000256" key="7">
    <source>
        <dbReference type="SAM" id="Phobius"/>
    </source>
</evidence>
<evidence type="ECO:0000313" key="10">
    <source>
        <dbReference type="EMBL" id="SPE21654.1"/>
    </source>
</evidence>
<dbReference type="NCBIfam" id="TIGR03434">
    <property type="entry name" value="ADOP"/>
    <property type="match status" value="1"/>
</dbReference>
<dbReference type="Pfam" id="PF02687">
    <property type="entry name" value="FtsX"/>
    <property type="match status" value="2"/>
</dbReference>
<comment type="subcellular location">
    <subcellularLocation>
        <location evidence="1">Cell membrane</location>
        <topology evidence="1">Multi-pass membrane protein</topology>
    </subcellularLocation>
</comment>
<feature type="transmembrane region" description="Helical" evidence="7">
    <location>
        <begin position="808"/>
        <end position="831"/>
    </location>
</feature>
<feature type="domain" description="MacB-like periplasmic core" evidence="9">
    <location>
        <begin position="590"/>
        <end position="712"/>
    </location>
</feature>
<feature type="domain" description="ABC3 transporter permease C-terminal" evidence="8">
    <location>
        <begin position="760"/>
        <end position="872"/>
    </location>
</feature>
<organism evidence="10 11">
    <name type="scientific">Candidatus Sulfuritelmatomonas gaucii</name>
    <dbReference type="NCBI Taxonomy" id="2043161"/>
    <lineage>
        <taxon>Bacteria</taxon>
        <taxon>Pseudomonadati</taxon>
        <taxon>Acidobacteriota</taxon>
        <taxon>Terriglobia</taxon>
        <taxon>Terriglobales</taxon>
        <taxon>Acidobacteriaceae</taxon>
        <taxon>Candidatus Sulfuritelmatomonas</taxon>
    </lineage>
</organism>
<feature type="transmembrane region" description="Helical" evidence="7">
    <location>
        <begin position="100"/>
        <end position="122"/>
    </location>
</feature>
<evidence type="ECO:0000256" key="2">
    <source>
        <dbReference type="ARBA" id="ARBA00022475"/>
    </source>
</evidence>
<keyword evidence="4 7" id="KW-1133">Transmembrane helix</keyword>
<keyword evidence="2" id="KW-1003">Cell membrane</keyword>
<feature type="domain" description="ABC3 transporter permease C-terminal" evidence="8">
    <location>
        <begin position="352"/>
        <end position="469"/>
    </location>
</feature>
<evidence type="ECO:0000259" key="9">
    <source>
        <dbReference type="Pfam" id="PF12704"/>
    </source>
</evidence>
<feature type="transmembrane region" description="Helical" evidence="7">
    <location>
        <begin position="402"/>
        <end position="422"/>
    </location>
</feature>
<feature type="transmembrane region" description="Helical" evidence="7">
    <location>
        <begin position="843"/>
        <end position="864"/>
    </location>
</feature>